<reference evidence="3 4" key="1">
    <citation type="journal article" date="2016" name="Sci. Rep.">
        <title>Draft genome sequencing and secretome analysis of fungal phytopathogen Ascochyta rabiei provides insight into the necrotrophic effector repertoire.</title>
        <authorList>
            <person name="Verma S."/>
            <person name="Gazara R.K."/>
            <person name="Nizam S."/>
            <person name="Parween S."/>
            <person name="Chattopadhyay D."/>
            <person name="Verma P.K."/>
        </authorList>
    </citation>
    <scope>NUCLEOTIDE SEQUENCE [LARGE SCALE GENOMIC DNA]</scope>
    <source>
        <strain evidence="3 4">ArDII</strain>
    </source>
</reference>
<dbReference type="Proteomes" id="UP000076837">
    <property type="component" value="Unassembled WGS sequence"/>
</dbReference>
<feature type="compositionally biased region" description="Basic and acidic residues" evidence="1">
    <location>
        <begin position="854"/>
        <end position="864"/>
    </location>
</feature>
<sequence>MPYLPDGDSPHITAGIPLENLATWIDSGADIPRNGPHTRNPTQFGCTINRDFKVDSTRTRLEKGMQGSLIEEKAFDIPKQGKVLKVKIFIEGVTPYWYLDLKTKTPDIKNWPVKLELQKLQFDTMTWTQSPATDTSLLGRTITALITAFHSSPAPFVGTKLESLVKKMSIDAISRIITKGIQDAGVSGVLEEPNLGSQRLLDTATHTIDDNYERGIGGVYIRVHDSNNTISYWKKQTQYLYVGKTVDFRERWSNHRYTATKYGELTRNSERLGMCAVCIIADQYIENFAYLVEQIFVCLFGSYRRFLLSDKVNKGNASSCLAAMEHANYFSEVARLVFEQTGWRRILSRAQFDGVEGANFESPLQEWTVSPEHLLLIRTDTRIKYQRTGCSTPMAFFRSAKAKVSNHNNKPHTNGTTQRTWPLWSKKKTSGGVAKKAVVFSITDDGRDGTKIPLTGVPYYLVVEVCKDGSPHPNAWSRLSEVGPFENWDQARSFAVRIEWKFPQGSGKWRYRYVHTFWTFRYADTKQPGALQAYAKAIAFLQWLFNAPPNHSYDWIPCLRSDVYSQVEKLVMKFGAMKPSTTIITQLKADRLKLENVNGQFGKFNGPTTRTRCDVCTLLPFDAFNNGVFQSGCRRVGTSNVCQVCHALGRPCCTWTLHSGIRDPTTFKSAGNVGTDSKHIQGVTAEDIAYHDIVFSALCLQPLPTTVGEVQPFRNRLIELDSSNFSATTTPGVDLTAWAETSGMTPDGDDPFFEGQDDYFPAPIEEEEEAEAEPEPLPKEIQTIESEDEAAVPARKRKQKSAPLAENANGKNKKPKGNEKKSKKKKKKKKKKSKKKEGDDDHNDDDDDDDDIEMEKGVGEEKENVVPPTRPRRNRKPENYKEVLA</sequence>
<feature type="compositionally biased region" description="Acidic residues" evidence="1">
    <location>
        <begin position="840"/>
        <end position="853"/>
    </location>
</feature>
<keyword evidence="4" id="KW-1185">Reference proteome</keyword>
<organism evidence="3 4">
    <name type="scientific">Didymella rabiei</name>
    <name type="common">Chickpea ascochyta blight fungus</name>
    <name type="synonym">Mycosphaerella rabiei</name>
    <dbReference type="NCBI Taxonomy" id="5454"/>
    <lineage>
        <taxon>Eukaryota</taxon>
        <taxon>Fungi</taxon>
        <taxon>Dikarya</taxon>
        <taxon>Ascomycota</taxon>
        <taxon>Pezizomycotina</taxon>
        <taxon>Dothideomycetes</taxon>
        <taxon>Pleosporomycetidae</taxon>
        <taxon>Pleosporales</taxon>
        <taxon>Pleosporineae</taxon>
        <taxon>Didymellaceae</taxon>
        <taxon>Ascochyta</taxon>
    </lineage>
</organism>
<feature type="domain" description="GIY-YIG" evidence="2">
    <location>
        <begin position="216"/>
        <end position="310"/>
    </location>
</feature>
<evidence type="ECO:0000259" key="2">
    <source>
        <dbReference type="SMART" id="SM00465"/>
    </source>
</evidence>
<feature type="region of interest" description="Disordered" evidence="1">
    <location>
        <begin position="786"/>
        <end position="885"/>
    </location>
</feature>
<proteinExistence type="predicted"/>
<dbReference type="EMBL" id="JYNV01000155">
    <property type="protein sequence ID" value="KZM24595.1"/>
    <property type="molecule type" value="Genomic_DNA"/>
</dbReference>
<feature type="compositionally biased region" description="Basic residues" evidence="1">
    <location>
        <begin position="811"/>
        <end position="835"/>
    </location>
</feature>
<protein>
    <recommendedName>
        <fullName evidence="2">GIY-YIG domain-containing protein</fullName>
    </recommendedName>
</protein>
<dbReference type="InterPro" id="IPR000305">
    <property type="entry name" value="GIY-YIG_endonuc"/>
</dbReference>
<comment type="caution">
    <text evidence="3">The sequence shown here is derived from an EMBL/GenBank/DDBJ whole genome shotgun (WGS) entry which is preliminary data.</text>
</comment>
<evidence type="ECO:0000256" key="1">
    <source>
        <dbReference type="SAM" id="MobiDB-lite"/>
    </source>
</evidence>
<accession>A0A163FYE5</accession>
<evidence type="ECO:0000313" key="4">
    <source>
        <dbReference type="Proteomes" id="UP000076837"/>
    </source>
</evidence>
<dbReference type="CDD" id="cd00719">
    <property type="entry name" value="GIY-YIG_SF"/>
    <property type="match status" value="1"/>
</dbReference>
<dbReference type="AlphaFoldDB" id="A0A163FYE5"/>
<dbReference type="SMART" id="SM00465">
    <property type="entry name" value="GIYc"/>
    <property type="match status" value="1"/>
</dbReference>
<feature type="compositionally biased region" description="Acidic residues" evidence="1">
    <location>
        <begin position="747"/>
        <end position="757"/>
    </location>
</feature>
<dbReference type="STRING" id="5454.A0A163FYE5"/>
<name>A0A163FYE5_DIDRA</name>
<feature type="compositionally biased region" description="Basic and acidic residues" evidence="1">
    <location>
        <begin position="876"/>
        <end position="885"/>
    </location>
</feature>
<evidence type="ECO:0000313" key="3">
    <source>
        <dbReference type="EMBL" id="KZM24595.1"/>
    </source>
</evidence>
<feature type="region of interest" description="Disordered" evidence="1">
    <location>
        <begin position="739"/>
        <end position="758"/>
    </location>
</feature>
<gene>
    <name evidence="3" type="ORF">ST47_g4223</name>
</gene>